<dbReference type="Gene3D" id="3.90.45.10">
    <property type="entry name" value="Peptide deformylase"/>
    <property type="match status" value="1"/>
</dbReference>
<evidence type="ECO:0000313" key="4">
    <source>
        <dbReference type="Proteomes" id="UP000029914"/>
    </source>
</evidence>
<dbReference type="EMBL" id="CP006764">
    <property type="protein sequence ID" value="AIT61155.1"/>
    <property type="molecule type" value="Genomic_DNA"/>
</dbReference>
<dbReference type="PANTHER" id="PTHR10458">
    <property type="entry name" value="PEPTIDE DEFORMYLASE"/>
    <property type="match status" value="1"/>
</dbReference>
<feature type="binding site" evidence="2">
    <location>
        <position position="136"/>
    </location>
    <ligand>
        <name>Fe cation</name>
        <dbReference type="ChEBI" id="CHEBI:24875"/>
    </ligand>
</feature>
<comment type="function">
    <text evidence="2">Removes the formyl group from the N-terminal Met of newly synthesized proteins. Requires at least a dipeptide for an efficient rate of reaction. N-terminal L-methionine is a prerequisite for activity but the enzyme has broad specificity at other positions.</text>
</comment>
<dbReference type="InterPro" id="IPR036821">
    <property type="entry name" value="Peptide_deformylase_sf"/>
</dbReference>
<feature type="binding site" evidence="2">
    <location>
        <position position="140"/>
    </location>
    <ligand>
        <name>Fe cation</name>
        <dbReference type="ChEBI" id="CHEBI:24875"/>
    </ligand>
</feature>
<organism evidence="3 4">
    <name type="scientific">Corynebacterium doosanense CAU 212 = DSM 45436</name>
    <dbReference type="NCBI Taxonomy" id="558173"/>
    <lineage>
        <taxon>Bacteria</taxon>
        <taxon>Bacillati</taxon>
        <taxon>Actinomycetota</taxon>
        <taxon>Actinomycetes</taxon>
        <taxon>Mycobacteriales</taxon>
        <taxon>Corynebacteriaceae</taxon>
        <taxon>Corynebacterium</taxon>
    </lineage>
</organism>
<dbReference type="GO" id="GO:0046872">
    <property type="term" value="F:metal ion binding"/>
    <property type="evidence" value="ECO:0007669"/>
    <property type="project" value="UniProtKB-KW"/>
</dbReference>
<evidence type="ECO:0000256" key="2">
    <source>
        <dbReference type="HAMAP-Rule" id="MF_00163"/>
    </source>
</evidence>
<sequence length="167" mass="18415">MTVRPIRMYGDPVLKTRASEVTEFGTPGLRAQVTDMLETMDSAGGVGLASNQIGLLNRVIVFDTSHQPGGLRGHLINPSWVPIGDQTQIGKEGCLSIPGISMDTERHMQVLVRGRDVDGRPVAIQASRLLARCFQHEIDHLDGILFLKRLSPELRREANAILNEERP</sequence>
<dbReference type="NCBIfam" id="NF001159">
    <property type="entry name" value="PRK00150.1-3"/>
    <property type="match status" value="1"/>
</dbReference>
<dbReference type="SUPFAM" id="SSF56420">
    <property type="entry name" value="Peptide deformylase"/>
    <property type="match status" value="1"/>
</dbReference>
<dbReference type="NCBIfam" id="TIGR00079">
    <property type="entry name" value="pept_deformyl"/>
    <property type="match status" value="1"/>
</dbReference>
<keyword evidence="2" id="KW-0408">Iron</keyword>
<dbReference type="eggNOG" id="COG0242">
    <property type="taxonomic scope" value="Bacteria"/>
</dbReference>
<dbReference type="HOGENOM" id="CLU_061901_1_2_11"/>
<evidence type="ECO:0000256" key="1">
    <source>
        <dbReference type="ARBA" id="ARBA00010759"/>
    </source>
</evidence>
<dbReference type="EC" id="3.5.1.88" evidence="2"/>
<dbReference type="HAMAP" id="MF_00163">
    <property type="entry name" value="Pep_deformylase"/>
    <property type="match status" value="1"/>
</dbReference>
<comment type="similarity">
    <text evidence="1 2">Belongs to the polypeptide deformylase family.</text>
</comment>
<dbReference type="STRING" id="558173.CDOO_07695"/>
<dbReference type="Proteomes" id="UP000029914">
    <property type="component" value="Chromosome"/>
</dbReference>
<dbReference type="Pfam" id="PF01327">
    <property type="entry name" value="Pep_deformylase"/>
    <property type="match status" value="1"/>
</dbReference>
<dbReference type="InterPro" id="IPR023635">
    <property type="entry name" value="Peptide_deformylase"/>
</dbReference>
<dbReference type="PIRSF" id="PIRSF004749">
    <property type="entry name" value="Pep_def"/>
    <property type="match status" value="1"/>
</dbReference>
<dbReference type="PRINTS" id="PR01576">
    <property type="entry name" value="PDEFORMYLASE"/>
</dbReference>
<keyword evidence="4" id="KW-1185">Reference proteome</keyword>
<keyword evidence="2" id="KW-0378">Hydrolase</keyword>
<dbReference type="GO" id="GO:0042586">
    <property type="term" value="F:peptide deformylase activity"/>
    <property type="evidence" value="ECO:0007669"/>
    <property type="project" value="UniProtKB-UniRule"/>
</dbReference>
<feature type="active site" evidence="2">
    <location>
        <position position="137"/>
    </location>
</feature>
<keyword evidence="2" id="KW-0479">Metal-binding</keyword>
<dbReference type="GO" id="GO:0006412">
    <property type="term" value="P:translation"/>
    <property type="evidence" value="ECO:0007669"/>
    <property type="project" value="UniProtKB-UniRule"/>
</dbReference>
<reference evidence="3 4" key="1">
    <citation type="submission" date="2013-09" db="EMBL/GenBank/DDBJ databases">
        <title>Complete genome sequence of Corynebacterium doosanense CAU 212(T) (=DSM 45436(T)), isolated from activated sludge.</title>
        <authorList>
            <person name="Schaffert L."/>
            <person name="Albersmeier A."/>
            <person name="Kalinowski J."/>
            <person name="Ruckert C."/>
        </authorList>
    </citation>
    <scope>NUCLEOTIDE SEQUENCE [LARGE SCALE GENOMIC DNA]</scope>
    <source>
        <strain evidence="3 4">CAU 212</strain>
    </source>
</reference>
<evidence type="ECO:0000313" key="3">
    <source>
        <dbReference type="EMBL" id="AIT61155.1"/>
    </source>
</evidence>
<protein>
    <recommendedName>
        <fullName evidence="2">Peptide deformylase</fullName>
        <shortName evidence="2">PDF</shortName>
        <ecNumber evidence="2">3.5.1.88</ecNumber>
    </recommendedName>
    <alternativeName>
        <fullName evidence="2">Polypeptide deformylase</fullName>
    </alternativeName>
</protein>
<dbReference type="AlphaFoldDB" id="A0A097IG94"/>
<name>A0A097IG94_9CORY</name>
<dbReference type="PANTHER" id="PTHR10458:SF22">
    <property type="entry name" value="PEPTIDE DEFORMYLASE"/>
    <property type="match status" value="1"/>
</dbReference>
<comment type="cofactor">
    <cofactor evidence="2">
        <name>Fe(2+)</name>
        <dbReference type="ChEBI" id="CHEBI:29033"/>
    </cofactor>
    <text evidence="2">Binds 1 Fe(2+) ion.</text>
</comment>
<comment type="catalytic activity">
    <reaction evidence="2">
        <text>N-terminal N-formyl-L-methionyl-[peptide] + H2O = N-terminal L-methionyl-[peptide] + formate</text>
        <dbReference type="Rhea" id="RHEA:24420"/>
        <dbReference type="Rhea" id="RHEA-COMP:10639"/>
        <dbReference type="Rhea" id="RHEA-COMP:10640"/>
        <dbReference type="ChEBI" id="CHEBI:15377"/>
        <dbReference type="ChEBI" id="CHEBI:15740"/>
        <dbReference type="ChEBI" id="CHEBI:49298"/>
        <dbReference type="ChEBI" id="CHEBI:64731"/>
        <dbReference type="EC" id="3.5.1.88"/>
    </reaction>
</comment>
<dbReference type="RefSeq" id="WP_026159319.1">
    <property type="nucleotide sequence ID" value="NZ_AQUX01000003.1"/>
</dbReference>
<dbReference type="KEGG" id="cdo:CDOO_07695"/>
<feature type="binding site" evidence="2">
    <location>
        <position position="94"/>
    </location>
    <ligand>
        <name>Fe cation</name>
        <dbReference type="ChEBI" id="CHEBI:24875"/>
    </ligand>
</feature>
<keyword evidence="2" id="KW-0648">Protein biosynthesis</keyword>
<proteinExistence type="inferred from homology"/>
<gene>
    <name evidence="2" type="primary">def</name>
    <name evidence="3" type="ORF">CDOO_07695</name>
</gene>
<dbReference type="CDD" id="cd00487">
    <property type="entry name" value="Pep_deformylase"/>
    <property type="match status" value="1"/>
</dbReference>
<accession>A0A097IG94</accession>